<feature type="transmembrane region" description="Helical" evidence="7">
    <location>
        <begin position="78"/>
        <end position="98"/>
    </location>
</feature>
<gene>
    <name evidence="10" type="ORF">SAMN05421508_107162</name>
</gene>
<dbReference type="PANTHER" id="PTHR33778:SF1">
    <property type="entry name" value="MAGNESIUM TRANSPORTER YHID-RELATED"/>
    <property type="match status" value="1"/>
</dbReference>
<evidence type="ECO:0000313" key="10">
    <source>
        <dbReference type="EMBL" id="SOD98024.1"/>
    </source>
</evidence>
<dbReference type="RefSeq" id="WP_097280264.1">
    <property type="nucleotide sequence ID" value="NZ_OCNJ01000007.1"/>
</dbReference>
<comment type="similarity">
    <text evidence="2 7">Belongs to the MgtC/SapB family.</text>
</comment>
<evidence type="ECO:0000256" key="7">
    <source>
        <dbReference type="RuleBase" id="RU365041"/>
    </source>
</evidence>
<dbReference type="AlphaFoldDB" id="A0A286GST5"/>
<organism evidence="10 11">
    <name type="scientific">Caenispirillum bisanense</name>
    <dbReference type="NCBI Taxonomy" id="414052"/>
    <lineage>
        <taxon>Bacteria</taxon>
        <taxon>Pseudomonadati</taxon>
        <taxon>Pseudomonadota</taxon>
        <taxon>Alphaproteobacteria</taxon>
        <taxon>Rhodospirillales</taxon>
        <taxon>Novispirillaceae</taxon>
        <taxon>Caenispirillum</taxon>
    </lineage>
</organism>
<proteinExistence type="inferred from homology"/>
<keyword evidence="5 7" id="KW-1133">Transmembrane helix</keyword>
<feature type="transmembrane region" description="Helical" evidence="7">
    <location>
        <begin position="129"/>
        <end position="149"/>
    </location>
</feature>
<dbReference type="Pfam" id="PF02308">
    <property type="entry name" value="MgtC"/>
    <property type="match status" value="1"/>
</dbReference>
<protein>
    <recommendedName>
        <fullName evidence="7">Protein MgtC</fullName>
    </recommendedName>
</protein>
<dbReference type="PANTHER" id="PTHR33778">
    <property type="entry name" value="PROTEIN MGTC"/>
    <property type="match status" value="1"/>
</dbReference>
<evidence type="ECO:0000256" key="3">
    <source>
        <dbReference type="ARBA" id="ARBA00022475"/>
    </source>
</evidence>
<evidence type="ECO:0000313" key="11">
    <source>
        <dbReference type="Proteomes" id="UP000219621"/>
    </source>
</evidence>
<evidence type="ECO:0000256" key="8">
    <source>
        <dbReference type="SAM" id="MobiDB-lite"/>
    </source>
</evidence>
<accession>A0A286GST5</accession>
<keyword evidence="11" id="KW-1185">Reference proteome</keyword>
<dbReference type="OrthoDB" id="9811198at2"/>
<evidence type="ECO:0000256" key="2">
    <source>
        <dbReference type="ARBA" id="ARBA00009298"/>
    </source>
</evidence>
<feature type="transmembrane region" description="Helical" evidence="7">
    <location>
        <begin position="18"/>
        <end position="35"/>
    </location>
</feature>
<sequence length="198" mass="20555">MNEILQASLETHLPFEDIAVRLAAALVLGGAIGLNREWLQKPAGLRTHIMVSLAAATFGVLAREMFMDAVEEGGQPDPVRVVEAVVTGVAFLGAGTIIQQSGGKVAGMTTGASIWLAGAIGVACGTGHLSIAALCTGLGLVVLVAVNWFETLVVEPMTRRRHDGVDADEERSPGGEPGDGGGQRADLLRPPEDQSVPR</sequence>
<feature type="domain" description="MgtC/SapB/SrpB/YhiD N-terminal" evidence="9">
    <location>
        <begin position="22"/>
        <end position="151"/>
    </location>
</feature>
<keyword evidence="4 7" id="KW-0812">Transmembrane</keyword>
<keyword evidence="7" id="KW-0997">Cell inner membrane</keyword>
<evidence type="ECO:0000256" key="6">
    <source>
        <dbReference type="ARBA" id="ARBA00023136"/>
    </source>
</evidence>
<evidence type="ECO:0000256" key="5">
    <source>
        <dbReference type="ARBA" id="ARBA00022989"/>
    </source>
</evidence>
<reference evidence="10 11" key="1">
    <citation type="submission" date="2017-09" db="EMBL/GenBank/DDBJ databases">
        <authorList>
            <person name="Ehlers B."/>
            <person name="Leendertz F.H."/>
        </authorList>
    </citation>
    <scope>NUCLEOTIDE SEQUENCE [LARGE SCALE GENOMIC DNA]</scope>
    <source>
        <strain evidence="10 11">USBA 140</strain>
    </source>
</reference>
<feature type="region of interest" description="Disordered" evidence="8">
    <location>
        <begin position="161"/>
        <end position="198"/>
    </location>
</feature>
<dbReference type="InterPro" id="IPR049177">
    <property type="entry name" value="MgtC_SapB_SrpB_YhiD_N"/>
</dbReference>
<keyword evidence="3" id="KW-1003">Cell membrane</keyword>
<dbReference type="EMBL" id="OCNJ01000007">
    <property type="protein sequence ID" value="SOD98024.1"/>
    <property type="molecule type" value="Genomic_DNA"/>
</dbReference>
<name>A0A286GST5_9PROT</name>
<evidence type="ECO:0000256" key="4">
    <source>
        <dbReference type="ARBA" id="ARBA00022692"/>
    </source>
</evidence>
<dbReference type="InterPro" id="IPR003416">
    <property type="entry name" value="MgtC/SapB/SrpB/YhiD_fam"/>
</dbReference>
<dbReference type="PRINTS" id="PR01837">
    <property type="entry name" value="MGTCSAPBPROT"/>
</dbReference>
<keyword evidence="6 7" id="KW-0472">Membrane</keyword>
<dbReference type="Proteomes" id="UP000219621">
    <property type="component" value="Unassembled WGS sequence"/>
</dbReference>
<evidence type="ECO:0000259" key="9">
    <source>
        <dbReference type="Pfam" id="PF02308"/>
    </source>
</evidence>
<comment type="subcellular location">
    <subcellularLocation>
        <location evidence="7">Cell inner membrane</location>
        <topology evidence="7">Multi-pass membrane protein</topology>
    </subcellularLocation>
    <subcellularLocation>
        <location evidence="1">Cell membrane</location>
        <topology evidence="1">Multi-pass membrane protein</topology>
    </subcellularLocation>
</comment>
<feature type="transmembrane region" description="Helical" evidence="7">
    <location>
        <begin position="47"/>
        <end position="66"/>
    </location>
</feature>
<evidence type="ECO:0000256" key="1">
    <source>
        <dbReference type="ARBA" id="ARBA00004651"/>
    </source>
</evidence>
<feature type="transmembrane region" description="Helical" evidence="7">
    <location>
        <begin position="105"/>
        <end position="123"/>
    </location>
</feature>
<dbReference type="GO" id="GO:0005886">
    <property type="term" value="C:plasma membrane"/>
    <property type="evidence" value="ECO:0007669"/>
    <property type="project" value="UniProtKB-SubCell"/>
</dbReference>